<dbReference type="PROSITE" id="PS51393">
    <property type="entry name" value="LIPOXYGENASE_3"/>
    <property type="match status" value="1"/>
</dbReference>
<dbReference type="SUPFAM" id="SSF49723">
    <property type="entry name" value="Lipase/lipooxygenase domain (PLAT/LH2 domain)"/>
    <property type="match status" value="1"/>
</dbReference>
<comment type="similarity">
    <text evidence="3">Belongs to the lipoxygenase family.</text>
</comment>
<proteinExistence type="inferred from homology"/>
<feature type="binding site" evidence="9">
    <location>
        <position position="80"/>
    </location>
    <ligand>
        <name>Ca(2+)</name>
        <dbReference type="ChEBI" id="CHEBI:29108"/>
        <label>1</label>
    </ligand>
</feature>
<dbReference type="Gene3D" id="1.20.245.10">
    <property type="entry name" value="Lipoxygenase-1, Domain 5"/>
    <property type="match status" value="1"/>
</dbReference>
<keyword evidence="7" id="KW-0560">Oxidoreductase</keyword>
<dbReference type="AlphaFoldDB" id="A0A8D0HKQ9"/>
<evidence type="ECO:0000259" key="13">
    <source>
        <dbReference type="PROSITE" id="PS51393"/>
    </source>
</evidence>
<dbReference type="Proteomes" id="UP000694392">
    <property type="component" value="Unplaced"/>
</dbReference>
<evidence type="ECO:0000256" key="1">
    <source>
        <dbReference type="ARBA" id="ARBA00004496"/>
    </source>
</evidence>
<dbReference type="InterPro" id="IPR036226">
    <property type="entry name" value="LipOase_C_sf"/>
</dbReference>
<evidence type="ECO:0000256" key="11">
    <source>
        <dbReference type="PROSITE-ProRule" id="PRU00152"/>
    </source>
</evidence>
<evidence type="ECO:0000313" key="15">
    <source>
        <dbReference type="Proteomes" id="UP000694392"/>
    </source>
</evidence>
<dbReference type="GO" id="GO:0034440">
    <property type="term" value="P:lipid oxidation"/>
    <property type="evidence" value="ECO:0007669"/>
    <property type="project" value="InterPro"/>
</dbReference>
<keyword evidence="8" id="KW-0443">Lipid metabolism</keyword>
<evidence type="ECO:0000313" key="14">
    <source>
        <dbReference type="Ensembl" id="ENSSPUP00000022319.1"/>
    </source>
</evidence>
<comment type="pathway">
    <text evidence="2">Lipid metabolism.</text>
</comment>
<keyword evidence="9" id="KW-0106">Calcium</keyword>
<keyword evidence="4" id="KW-0963">Cytoplasm</keyword>
<name>A0A8D0HKQ9_SPHPU</name>
<feature type="binding site" evidence="9">
    <location>
        <position position="17"/>
    </location>
    <ligand>
        <name>Ca(2+)</name>
        <dbReference type="ChEBI" id="CHEBI:29108"/>
        <label>1</label>
    </ligand>
</feature>
<dbReference type="Ensembl" id="ENSSPUT00000023785.1">
    <property type="protein sequence ID" value="ENSSPUP00000022319.1"/>
    <property type="gene ID" value="ENSSPUG00000017131.1"/>
</dbReference>
<evidence type="ECO:0008006" key="16">
    <source>
        <dbReference type="Google" id="ProtNLM"/>
    </source>
</evidence>
<evidence type="ECO:0000256" key="3">
    <source>
        <dbReference type="ARBA" id="ARBA00009419"/>
    </source>
</evidence>
<dbReference type="PROSITE" id="PS50095">
    <property type="entry name" value="PLAT"/>
    <property type="match status" value="1"/>
</dbReference>
<evidence type="ECO:0000256" key="7">
    <source>
        <dbReference type="ARBA" id="ARBA00023002"/>
    </source>
</evidence>
<dbReference type="InterPro" id="IPR001885">
    <property type="entry name" value="LipOase_mml"/>
</dbReference>
<dbReference type="Pfam" id="PF01477">
    <property type="entry name" value="PLAT"/>
    <property type="match status" value="1"/>
</dbReference>
<dbReference type="SMART" id="SM00308">
    <property type="entry name" value="LH2"/>
    <property type="match status" value="1"/>
</dbReference>
<reference evidence="14" key="2">
    <citation type="submission" date="2025-09" db="UniProtKB">
        <authorList>
            <consortium name="Ensembl"/>
        </authorList>
    </citation>
    <scope>IDENTIFICATION</scope>
</reference>
<dbReference type="InterPro" id="IPR013819">
    <property type="entry name" value="LipOase_C"/>
</dbReference>
<dbReference type="GeneTree" id="ENSGT00940000156796"/>
<dbReference type="CDD" id="cd01753">
    <property type="entry name" value="PLAT_LOX"/>
    <property type="match status" value="1"/>
</dbReference>
<keyword evidence="6" id="KW-0223">Dioxygenase</keyword>
<dbReference type="InterPro" id="IPR036392">
    <property type="entry name" value="PLAT/LH2_dom_sf"/>
</dbReference>
<feature type="domain" description="PLAT" evidence="12">
    <location>
        <begin position="2"/>
        <end position="119"/>
    </location>
</feature>
<protein>
    <recommendedName>
        <fullName evidence="16">Arachidonate 5-lipoxygenase</fullName>
    </recommendedName>
</protein>
<feature type="domain" description="Lipoxygenase" evidence="13">
    <location>
        <begin position="120"/>
        <end position="347"/>
    </location>
</feature>
<dbReference type="InterPro" id="IPR042062">
    <property type="entry name" value="PLAT_LOX_verte"/>
</dbReference>
<sequence>MSTYKVRVGTGHLAMAGTYSSIFITLVGTRGESPKQPLNSVGRDFVSGAVDEYKVSSDRDVGPLILIRLHKERYLFFPEDSWYCSFVQVMTPEGETYHFPSYQWMEGYCTLTLREGSAKTINDDAGDPQLLEHRKEELRVRKEAYSWKEYAPGWPRCIDVESVDELDSNSKYSITKTTIFALRAAKSEVEVRMKGFYGIKDSCENLNDIRRVFWFHRTPVTEYVADHWMEDAFFGYQYLKGVNPVVLRKCTKIPANFPVTQEMVAKSLGESTTLEKELQKGNIFLTDYKILEDIPGWEINGEPQYVAAPLCLLHLTPENQMMPLAIQVSTVPLSFSLADFPFFCILA</sequence>
<dbReference type="FunFam" id="2.60.60.20:FF:000002">
    <property type="entry name" value="Arachidonate 5-lipoxygenase a"/>
    <property type="match status" value="1"/>
</dbReference>
<keyword evidence="5 9" id="KW-0479">Metal-binding</keyword>
<organism evidence="14 15">
    <name type="scientific">Sphenodon punctatus</name>
    <name type="common">Tuatara</name>
    <name type="synonym">Hatteria punctata</name>
    <dbReference type="NCBI Taxonomy" id="8508"/>
    <lineage>
        <taxon>Eukaryota</taxon>
        <taxon>Metazoa</taxon>
        <taxon>Chordata</taxon>
        <taxon>Craniata</taxon>
        <taxon>Vertebrata</taxon>
        <taxon>Euteleostomi</taxon>
        <taxon>Lepidosauria</taxon>
        <taxon>Sphenodontia</taxon>
        <taxon>Sphenodontidae</taxon>
        <taxon>Sphenodon</taxon>
    </lineage>
</organism>
<dbReference type="InterPro" id="IPR001024">
    <property type="entry name" value="PLAT/LH2_dom"/>
</dbReference>
<evidence type="ECO:0000256" key="9">
    <source>
        <dbReference type="PIRSR" id="PIRSR601885-2"/>
    </source>
</evidence>
<dbReference type="GO" id="GO:0005737">
    <property type="term" value="C:cytoplasm"/>
    <property type="evidence" value="ECO:0007669"/>
    <property type="project" value="UniProtKB-SubCell"/>
</dbReference>
<reference evidence="14" key="1">
    <citation type="submission" date="2025-08" db="UniProtKB">
        <authorList>
            <consortium name="Ensembl"/>
        </authorList>
    </citation>
    <scope>IDENTIFICATION</scope>
</reference>
<dbReference type="PRINTS" id="PR00467">
    <property type="entry name" value="MAMLPOXGNASE"/>
</dbReference>
<evidence type="ECO:0000259" key="12">
    <source>
        <dbReference type="PROSITE" id="PS50095"/>
    </source>
</evidence>
<dbReference type="OMA" id="WGHRTHI"/>
<evidence type="ECO:0000256" key="2">
    <source>
        <dbReference type="ARBA" id="ARBA00005189"/>
    </source>
</evidence>
<accession>A0A8D0HKQ9</accession>
<comment type="subcellular location">
    <subcellularLocation>
        <location evidence="1">Cytoplasm</location>
    </subcellularLocation>
</comment>
<evidence type="ECO:0000256" key="4">
    <source>
        <dbReference type="ARBA" id="ARBA00022490"/>
    </source>
</evidence>
<evidence type="ECO:0000256" key="5">
    <source>
        <dbReference type="ARBA" id="ARBA00022723"/>
    </source>
</evidence>
<dbReference type="PANTHER" id="PTHR11771">
    <property type="entry name" value="LIPOXYGENASE"/>
    <property type="match status" value="1"/>
</dbReference>
<dbReference type="SUPFAM" id="SSF48484">
    <property type="entry name" value="Lipoxigenase"/>
    <property type="match status" value="1"/>
</dbReference>
<dbReference type="GO" id="GO:0005506">
    <property type="term" value="F:iron ion binding"/>
    <property type="evidence" value="ECO:0007669"/>
    <property type="project" value="InterPro"/>
</dbReference>
<evidence type="ECO:0000256" key="8">
    <source>
        <dbReference type="ARBA" id="ARBA00023098"/>
    </source>
</evidence>
<keyword evidence="15" id="KW-1185">Reference proteome</keyword>
<evidence type="ECO:0000256" key="6">
    <source>
        <dbReference type="ARBA" id="ARBA00022964"/>
    </source>
</evidence>
<dbReference type="InterPro" id="IPR000907">
    <property type="entry name" value="LipOase"/>
</dbReference>
<dbReference type="GO" id="GO:0016702">
    <property type="term" value="F:oxidoreductase activity, acting on single donors with incorporation of molecular oxygen, incorporation of two atoms of oxygen"/>
    <property type="evidence" value="ECO:0007669"/>
    <property type="project" value="InterPro"/>
</dbReference>
<feature type="site" description="Essential for stabilizing binding to COTL1" evidence="10">
    <location>
        <position position="104"/>
    </location>
</feature>
<evidence type="ECO:0000256" key="10">
    <source>
        <dbReference type="PIRSR" id="PIRSR601885-3"/>
    </source>
</evidence>
<comment type="caution">
    <text evidence="11">Lacks conserved residue(s) required for the propagation of feature annotation.</text>
</comment>
<dbReference type="Gene3D" id="2.60.60.20">
    <property type="entry name" value="PLAT/LH2 domain"/>
    <property type="match status" value="1"/>
</dbReference>